<accession>R0LSW2</accession>
<dbReference type="AlphaFoldDB" id="R0LSW2"/>
<feature type="region of interest" description="Disordered" evidence="1">
    <location>
        <begin position="35"/>
        <end position="65"/>
    </location>
</feature>
<organism evidence="2 3">
    <name type="scientific">Anas platyrhynchos</name>
    <name type="common">Mallard</name>
    <name type="synonym">Anas boschas</name>
    <dbReference type="NCBI Taxonomy" id="8839"/>
    <lineage>
        <taxon>Eukaryota</taxon>
        <taxon>Metazoa</taxon>
        <taxon>Chordata</taxon>
        <taxon>Craniata</taxon>
        <taxon>Vertebrata</taxon>
        <taxon>Euteleostomi</taxon>
        <taxon>Archelosauria</taxon>
        <taxon>Archosauria</taxon>
        <taxon>Dinosauria</taxon>
        <taxon>Saurischia</taxon>
        <taxon>Theropoda</taxon>
        <taxon>Coelurosauria</taxon>
        <taxon>Aves</taxon>
        <taxon>Neognathae</taxon>
        <taxon>Galloanserae</taxon>
        <taxon>Anseriformes</taxon>
        <taxon>Anatidae</taxon>
        <taxon>Anatinae</taxon>
        <taxon>Anas</taxon>
    </lineage>
</organism>
<dbReference type="Proteomes" id="UP000296049">
    <property type="component" value="Unassembled WGS sequence"/>
</dbReference>
<reference evidence="3" key="1">
    <citation type="journal article" date="2013" name="Nat. Genet.">
        <title>The duck genome and transcriptome provide insight into an avian influenza virus reservoir species.</title>
        <authorList>
            <person name="Huang Y."/>
            <person name="Li Y."/>
            <person name="Burt D.W."/>
            <person name="Chen H."/>
            <person name="Zhang Y."/>
            <person name="Qian W."/>
            <person name="Kim H."/>
            <person name="Gan S."/>
            <person name="Zhao Y."/>
            <person name="Li J."/>
            <person name="Yi K."/>
            <person name="Feng H."/>
            <person name="Zhu P."/>
            <person name="Li B."/>
            <person name="Liu Q."/>
            <person name="Fairley S."/>
            <person name="Magor K.E."/>
            <person name="Du Z."/>
            <person name="Hu X."/>
            <person name="Goodman L."/>
            <person name="Tafer H."/>
            <person name="Vignal A."/>
            <person name="Lee T."/>
            <person name="Kim K.W."/>
            <person name="Sheng Z."/>
            <person name="An Y."/>
            <person name="Searle S."/>
            <person name="Herrero J."/>
            <person name="Groenen M.A."/>
            <person name="Crooijmans R.P."/>
            <person name="Faraut T."/>
            <person name="Cai Q."/>
            <person name="Webster R.G."/>
            <person name="Aldridge J.R."/>
            <person name="Warren W.C."/>
            <person name="Bartschat S."/>
            <person name="Kehr S."/>
            <person name="Marz M."/>
            <person name="Stadler P.F."/>
            <person name="Smith J."/>
            <person name="Kraus R.H."/>
            <person name="Zhao Y."/>
            <person name="Ren L."/>
            <person name="Fei J."/>
            <person name="Morisson M."/>
            <person name="Kaiser P."/>
            <person name="Griffin D.K."/>
            <person name="Rao M."/>
            <person name="Pitel F."/>
            <person name="Wang J."/>
            <person name="Li N."/>
        </authorList>
    </citation>
    <scope>NUCLEOTIDE SEQUENCE [LARGE SCALE GENOMIC DNA]</scope>
</reference>
<feature type="region of interest" description="Disordered" evidence="1">
    <location>
        <begin position="193"/>
        <end position="215"/>
    </location>
</feature>
<name>R0LSW2_ANAPL</name>
<feature type="compositionally biased region" description="Polar residues" evidence="1">
    <location>
        <begin position="55"/>
        <end position="65"/>
    </location>
</feature>
<evidence type="ECO:0000313" key="3">
    <source>
        <dbReference type="Proteomes" id="UP000296049"/>
    </source>
</evidence>
<sequence>MHRQARGAFPACHLGTSLSATFTQSYHVWHYPTPSPTSTPALSREASSRSDTEPTESSSRLSTAMNITKEGKEKLKDGIYGLETLRDAHTQGTGEIILQTQHSVQGVLSIRKMPVNRREFRNYQETIAKLAEQAREEKYMNWFRQQGTSESNASQFINRQLKPSGKSLMSQYSAAAEGDLHGLHAHWVPATARPTAEGTGSSKPLELAGGDAEQL</sequence>
<keyword evidence="3" id="KW-1185">Reference proteome</keyword>
<gene>
    <name evidence="2" type="ORF">Anapl_17073</name>
</gene>
<evidence type="ECO:0000256" key="1">
    <source>
        <dbReference type="SAM" id="MobiDB-lite"/>
    </source>
</evidence>
<dbReference type="EMBL" id="KB742742">
    <property type="protein sequence ID" value="EOB04840.1"/>
    <property type="molecule type" value="Genomic_DNA"/>
</dbReference>
<proteinExistence type="predicted"/>
<protein>
    <submittedName>
        <fullName evidence="2">Uncharacterized protein</fullName>
    </submittedName>
</protein>
<evidence type="ECO:0000313" key="2">
    <source>
        <dbReference type="EMBL" id="EOB04840.1"/>
    </source>
</evidence>